<feature type="region of interest" description="Disordered" evidence="1">
    <location>
        <begin position="508"/>
        <end position="528"/>
    </location>
</feature>
<feature type="compositionally biased region" description="Low complexity" evidence="1">
    <location>
        <begin position="812"/>
        <end position="821"/>
    </location>
</feature>
<feature type="region of interest" description="Disordered" evidence="1">
    <location>
        <begin position="359"/>
        <end position="403"/>
    </location>
</feature>
<feature type="region of interest" description="Disordered" evidence="1">
    <location>
        <begin position="22"/>
        <end position="43"/>
    </location>
</feature>
<feature type="compositionally biased region" description="Polar residues" evidence="1">
    <location>
        <begin position="33"/>
        <end position="42"/>
    </location>
</feature>
<feature type="region of interest" description="Disordered" evidence="1">
    <location>
        <begin position="793"/>
        <end position="847"/>
    </location>
</feature>
<dbReference type="EMBL" id="BPWL01000010">
    <property type="protein sequence ID" value="GJJ14499.1"/>
    <property type="molecule type" value="Genomic_DNA"/>
</dbReference>
<dbReference type="AlphaFoldDB" id="A0AAV5AP87"/>
<accession>A0AAV5AP87</accession>
<dbReference type="Proteomes" id="UP001050691">
    <property type="component" value="Unassembled WGS sequence"/>
</dbReference>
<evidence type="ECO:0000256" key="1">
    <source>
        <dbReference type="SAM" id="MobiDB-lite"/>
    </source>
</evidence>
<feature type="compositionally biased region" description="Polar residues" evidence="1">
    <location>
        <begin position="360"/>
        <end position="384"/>
    </location>
</feature>
<feature type="compositionally biased region" description="Basic and acidic residues" evidence="1">
    <location>
        <begin position="828"/>
        <end position="840"/>
    </location>
</feature>
<feature type="region of interest" description="Disordered" evidence="1">
    <location>
        <begin position="278"/>
        <end position="347"/>
    </location>
</feature>
<name>A0AAV5AP87_9AGAM</name>
<evidence type="ECO:0000313" key="2">
    <source>
        <dbReference type="EMBL" id="GJJ14499.1"/>
    </source>
</evidence>
<reference evidence="2" key="1">
    <citation type="submission" date="2021-10" db="EMBL/GenBank/DDBJ databases">
        <title>De novo Genome Assembly of Clathrus columnatus (Basidiomycota, Fungi) Using Illumina and Nanopore Sequence Data.</title>
        <authorList>
            <person name="Ogiso-Tanaka E."/>
            <person name="Itagaki H."/>
            <person name="Hosoya T."/>
            <person name="Hosaka K."/>
        </authorList>
    </citation>
    <scope>NUCLEOTIDE SEQUENCE</scope>
    <source>
        <strain evidence="2">MO-923</strain>
    </source>
</reference>
<feature type="compositionally biased region" description="Polar residues" evidence="1">
    <location>
        <begin position="297"/>
        <end position="308"/>
    </location>
</feature>
<feature type="compositionally biased region" description="Low complexity" evidence="1">
    <location>
        <begin position="385"/>
        <end position="400"/>
    </location>
</feature>
<protein>
    <submittedName>
        <fullName evidence="2">Uncharacterized protein</fullName>
    </submittedName>
</protein>
<evidence type="ECO:0000313" key="3">
    <source>
        <dbReference type="Proteomes" id="UP001050691"/>
    </source>
</evidence>
<proteinExistence type="predicted"/>
<sequence>MSLDDYFDFELFEMSHISNEFETPFGESEDSDTTGLTPQTPLSLPLHGEPSLLKSNSFVSSSDFHVDSLDQNSINGKSCNCSELPPRWTYTVHLDITQTSGLGDIFSYFSDVDALNNNVVNETVKSYDTFFNTNSSSARPNDASIPSNSLTTQLSVNYDASCATQSQHPLTCSSDTQDIVQNVYTNAAPQPETSLQPAQPPATSFPYPLPDYAGTSTTELQTAQPSNSSFQQHLPPYSDDTTGLAAVGASQTAHPSTSSYYSLPYPYNTAVLTPNTGQPPTFSLPHPTSYGIVEPNTARSLSSTTQVPRPSKTPGPSRPYATYNAPINMPRSLPPTQPSITSFRPPLYGNVGANAGESLNRAQPYTSSSSLQNVLSNTAESTRLPQQSSTSLPHQPSSSSAGYDSSVNWNAAYAALGLGNWDNYNTNADFVNVNDVSHTQSAQLATSNETFYATQPQYYTVNPGLRSQDIRQRTFSNVSTAQYLSALHNAETSISSYTQSTNNTGSFPVQPQYYTLNQNSGPQNTNQVGFTNVLQSSKASAQHSSTPGINGMFQHTWQSTEVPVNNDAFFAFQVNRGSRLQNTASQGRFTNVPLQPSTTSFQTTARQNMAKSVPMTQPFNPAFSGSFNLSDNLDNFPTTSRSNVVISNVAQQNARSQVPGTLPNTNGHLDNRNIQGTHTNLIVSNPSSVASQRLMNTPNDISMTRYNAYATVLNDEVPPTSGVPSVELVNQQQFLYPAPLLYTVSGQAQGGIYYPPFVKFPGANSFPNTRNHGHPAGTIPVPTRPAFAHQPAPITHQSRPVTILPPFPIPGSTSSTSMTSTRTKRKRVNNDKEEPPTDGKQKRRREK</sequence>
<comment type="caution">
    <text evidence="2">The sequence shown here is derived from an EMBL/GenBank/DDBJ whole genome shotgun (WGS) entry which is preliminary data.</text>
</comment>
<keyword evidence="3" id="KW-1185">Reference proteome</keyword>
<gene>
    <name evidence="2" type="ORF">Clacol_008763</name>
</gene>
<organism evidence="2 3">
    <name type="scientific">Clathrus columnatus</name>
    <dbReference type="NCBI Taxonomy" id="1419009"/>
    <lineage>
        <taxon>Eukaryota</taxon>
        <taxon>Fungi</taxon>
        <taxon>Dikarya</taxon>
        <taxon>Basidiomycota</taxon>
        <taxon>Agaricomycotina</taxon>
        <taxon>Agaricomycetes</taxon>
        <taxon>Phallomycetidae</taxon>
        <taxon>Phallales</taxon>
        <taxon>Clathraceae</taxon>
        <taxon>Clathrus</taxon>
    </lineage>
</organism>